<dbReference type="AlphaFoldDB" id="A0AAP8BCJ1"/>
<dbReference type="Proteomes" id="UP000194131">
    <property type="component" value="Unassembled WGS sequence"/>
</dbReference>
<reference evidence="1 2" key="1">
    <citation type="submission" date="2016-12" db="EMBL/GenBank/DDBJ databases">
        <title>Genome Sequences of Twelve Sporeforming Bacillus Species Isolated from Foods.</title>
        <authorList>
            <person name="De Jong A."/>
            <person name="Holsappel S."/>
            <person name="Kuipers O.P."/>
        </authorList>
    </citation>
    <scope>NUCLEOTIDE SEQUENCE [LARGE SCALE GENOMIC DNA]</scope>
    <source>
        <strain evidence="1 2">S3E15</strain>
    </source>
</reference>
<dbReference type="EMBL" id="MRWU01000027">
    <property type="protein sequence ID" value="OSX89689.1"/>
    <property type="molecule type" value="Genomic_DNA"/>
</dbReference>
<protein>
    <submittedName>
        <fullName evidence="1">Uncharacterized protein</fullName>
    </submittedName>
</protein>
<comment type="caution">
    <text evidence="1">The sequence shown here is derived from an EMBL/GenBank/DDBJ whole genome shotgun (WGS) entry which is preliminary data.</text>
</comment>
<evidence type="ECO:0000313" key="2">
    <source>
        <dbReference type="Proteomes" id="UP000194131"/>
    </source>
</evidence>
<evidence type="ECO:0000313" key="1">
    <source>
        <dbReference type="EMBL" id="OSX89689.1"/>
    </source>
</evidence>
<organism evidence="1 2">
    <name type="scientific">Bacillus mycoides</name>
    <dbReference type="NCBI Taxonomy" id="1405"/>
    <lineage>
        <taxon>Bacteria</taxon>
        <taxon>Bacillati</taxon>
        <taxon>Bacillota</taxon>
        <taxon>Bacilli</taxon>
        <taxon>Bacillales</taxon>
        <taxon>Bacillaceae</taxon>
        <taxon>Bacillus</taxon>
        <taxon>Bacillus cereus group</taxon>
    </lineage>
</organism>
<dbReference type="RefSeq" id="WP_309515424.1">
    <property type="nucleotide sequence ID" value="NZ_JARLYD010000043.1"/>
</dbReference>
<gene>
    <name evidence="1" type="ORF">S3E15_03003</name>
</gene>
<proteinExistence type="predicted"/>
<sequence length="42" mass="4956">MLCLCFIYRFKQGYEAMITDVKKAYHQKIEENVNEALSGLAW</sequence>
<accession>A0AAP8BCJ1</accession>
<name>A0AAP8BCJ1_BACMY</name>